<evidence type="ECO:0000256" key="5">
    <source>
        <dbReference type="ARBA" id="ARBA00022490"/>
    </source>
</evidence>
<dbReference type="PROSITE" id="PS51016">
    <property type="entry name" value="MYTH4"/>
    <property type="match status" value="2"/>
</dbReference>
<evidence type="ECO:0000256" key="6">
    <source>
        <dbReference type="ARBA" id="ARBA00022553"/>
    </source>
</evidence>
<comment type="similarity">
    <text evidence="3">Belongs to the TRAFAC class myosin-kinesin ATPase superfamily. Myosin family.</text>
</comment>
<dbReference type="InterPro" id="IPR019748">
    <property type="entry name" value="FERM_central"/>
</dbReference>
<dbReference type="AlphaFoldDB" id="A0A452TS51"/>
<gene>
    <name evidence="20" type="primary">MYO7B</name>
</gene>
<dbReference type="Pfam" id="PF21998">
    <property type="entry name" value="FERM_C1_MyoVII"/>
    <property type="match status" value="1"/>
</dbReference>
<dbReference type="InterPro" id="IPR029071">
    <property type="entry name" value="Ubiquitin-like_domsf"/>
</dbReference>
<keyword evidence="10" id="KW-0505">Motor protein</keyword>
<dbReference type="InterPro" id="IPR041794">
    <property type="entry name" value="MyoVII_FERM_C2"/>
</dbReference>
<dbReference type="InterPro" id="IPR019749">
    <property type="entry name" value="Band_41_domain"/>
</dbReference>
<dbReference type="InterPro" id="IPR038185">
    <property type="entry name" value="MyTH4_dom_sf"/>
</dbReference>
<dbReference type="PANTHER" id="PTHR22692:SF24">
    <property type="entry name" value="MYOSIN VIIB"/>
    <property type="match status" value="1"/>
</dbReference>
<dbReference type="GeneTree" id="ENSGT00940000157247"/>
<protein>
    <submittedName>
        <fullName evidence="20">Myosin VIIB</fullName>
    </submittedName>
</protein>
<feature type="domain" description="MyTH4" evidence="19">
    <location>
        <begin position="505"/>
        <end position="655"/>
    </location>
</feature>
<dbReference type="InterPro" id="IPR014352">
    <property type="entry name" value="FERM/acyl-CoA-bd_prot_sf"/>
</dbReference>
<keyword evidence="12" id="KW-0206">Cytoskeleton</keyword>
<dbReference type="PANTHER" id="PTHR22692">
    <property type="entry name" value="MYOSIN VII, XV"/>
    <property type="match status" value="1"/>
</dbReference>
<evidence type="ECO:0000313" key="20">
    <source>
        <dbReference type="Ensembl" id="ENSUMAP00000011075"/>
    </source>
</evidence>
<dbReference type="CDD" id="cd13199">
    <property type="entry name" value="FERM_C2_MyoVII"/>
    <property type="match status" value="1"/>
</dbReference>
<dbReference type="Pfam" id="PF02174">
    <property type="entry name" value="IRS"/>
    <property type="match status" value="1"/>
</dbReference>
<keyword evidence="6" id="KW-0597">Phosphoprotein</keyword>
<dbReference type="SUPFAM" id="SSF54236">
    <property type="entry name" value="Ubiquitin-like"/>
    <property type="match status" value="2"/>
</dbReference>
<evidence type="ECO:0000256" key="8">
    <source>
        <dbReference type="ARBA" id="ARBA00022741"/>
    </source>
</evidence>
<evidence type="ECO:0000256" key="3">
    <source>
        <dbReference type="ARBA" id="ARBA00008314"/>
    </source>
</evidence>
<dbReference type="FunFam" id="1.25.40.530:FF:000006">
    <property type="entry name" value="MYO7B isoform 7"/>
    <property type="match status" value="1"/>
</dbReference>
<dbReference type="InterPro" id="IPR036028">
    <property type="entry name" value="SH3-like_dom_sf"/>
</dbReference>
<keyword evidence="16" id="KW-0732">Signal</keyword>
<dbReference type="InterPro" id="IPR002404">
    <property type="entry name" value="IRS_PTB"/>
</dbReference>
<evidence type="ECO:0000256" key="1">
    <source>
        <dbReference type="ARBA" id="ARBA00004245"/>
    </source>
</evidence>
<keyword evidence="9" id="KW-0067">ATP-binding</keyword>
<evidence type="ECO:0000259" key="18">
    <source>
        <dbReference type="PROSITE" id="PS50057"/>
    </source>
</evidence>
<dbReference type="Ensembl" id="ENSUMAT00000013184.1">
    <property type="protein sequence ID" value="ENSUMAP00000011075.1"/>
    <property type="gene ID" value="ENSUMAG00000008309.1"/>
</dbReference>
<name>A0A452TS51_URSMA</name>
<dbReference type="Pfam" id="PF21989">
    <property type="entry name" value="RA_2"/>
    <property type="match status" value="2"/>
</dbReference>
<evidence type="ECO:0000256" key="16">
    <source>
        <dbReference type="SAM" id="SignalP"/>
    </source>
</evidence>
<evidence type="ECO:0000256" key="15">
    <source>
        <dbReference type="SAM" id="MobiDB-lite"/>
    </source>
</evidence>
<dbReference type="SMART" id="SM00326">
    <property type="entry name" value="SH3"/>
    <property type="match status" value="1"/>
</dbReference>
<evidence type="ECO:0000256" key="2">
    <source>
        <dbReference type="ARBA" id="ARBA00004316"/>
    </source>
</evidence>
<feature type="chain" id="PRO_5019057193" evidence="16">
    <location>
        <begin position="21"/>
        <end position="978"/>
    </location>
</feature>
<dbReference type="InterPro" id="IPR000857">
    <property type="entry name" value="MyTH4_dom"/>
</dbReference>
<evidence type="ECO:0000256" key="12">
    <source>
        <dbReference type="ARBA" id="ARBA00023212"/>
    </source>
</evidence>
<dbReference type="SUPFAM" id="SSF47031">
    <property type="entry name" value="Second domain of FERM"/>
    <property type="match status" value="2"/>
</dbReference>
<organism evidence="20">
    <name type="scientific">Ursus maritimus</name>
    <name type="common">Polar bear</name>
    <name type="synonym">Thalarctos maritimus</name>
    <dbReference type="NCBI Taxonomy" id="29073"/>
    <lineage>
        <taxon>Eukaryota</taxon>
        <taxon>Metazoa</taxon>
        <taxon>Chordata</taxon>
        <taxon>Craniata</taxon>
        <taxon>Vertebrata</taxon>
        <taxon>Euteleostomi</taxon>
        <taxon>Mammalia</taxon>
        <taxon>Eutheria</taxon>
        <taxon>Laurasiatheria</taxon>
        <taxon>Carnivora</taxon>
        <taxon>Caniformia</taxon>
        <taxon>Ursidae</taxon>
        <taxon>Ursus</taxon>
    </lineage>
</organism>
<dbReference type="SMART" id="SM00295">
    <property type="entry name" value="B41"/>
    <property type="match status" value="2"/>
</dbReference>
<evidence type="ECO:0000259" key="17">
    <source>
        <dbReference type="PROSITE" id="PS50002"/>
    </source>
</evidence>
<dbReference type="InterPro" id="IPR000299">
    <property type="entry name" value="FERM_domain"/>
</dbReference>
<evidence type="ECO:0000256" key="11">
    <source>
        <dbReference type="ARBA" id="ARBA00023203"/>
    </source>
</evidence>
<reference evidence="20" key="1">
    <citation type="submission" date="2019-03" db="UniProtKB">
        <authorList>
            <consortium name="Ensembl"/>
        </authorList>
    </citation>
    <scope>IDENTIFICATION</scope>
</reference>
<feature type="region of interest" description="Disordered" evidence="15">
    <location>
        <begin position="448"/>
        <end position="468"/>
    </location>
</feature>
<dbReference type="Gene3D" id="2.30.30.40">
    <property type="entry name" value="SH3 Domains"/>
    <property type="match status" value="1"/>
</dbReference>
<dbReference type="InterPro" id="IPR041793">
    <property type="entry name" value="MyoVII_FERM_C1"/>
</dbReference>
<keyword evidence="7" id="KW-0677">Repeat</keyword>
<dbReference type="Pfam" id="PF00784">
    <property type="entry name" value="MyTH4"/>
    <property type="match status" value="1"/>
</dbReference>
<feature type="signal peptide" evidence="16">
    <location>
        <begin position="1"/>
        <end position="20"/>
    </location>
</feature>
<dbReference type="Gene3D" id="3.10.20.90">
    <property type="entry name" value="Phosphatidylinositol 3-kinase Catalytic Subunit, Chain A, domain 1"/>
    <property type="match status" value="2"/>
</dbReference>
<keyword evidence="13" id="KW-0966">Cell projection</keyword>
<dbReference type="Gene3D" id="1.25.40.530">
    <property type="entry name" value="MyTH4 domain"/>
    <property type="match status" value="2"/>
</dbReference>
<evidence type="ECO:0000256" key="4">
    <source>
        <dbReference type="ARBA" id="ARBA00022443"/>
    </source>
</evidence>
<dbReference type="FunFam" id="2.30.29.30:FF:000075">
    <property type="entry name" value="unconventional myosin-VIIa"/>
    <property type="match status" value="1"/>
</dbReference>
<dbReference type="SMART" id="SM00139">
    <property type="entry name" value="MyTH4"/>
    <property type="match status" value="1"/>
</dbReference>
<feature type="domain" description="FERM" evidence="18">
    <location>
        <begin position="57"/>
        <end position="368"/>
    </location>
</feature>
<sequence length="978" mass="111483">MRFMIFRIWYLLNFIGQGPAGYGPFCAERLKRTYANGVRMEPPTWLELQAVKSKKHIPIHVALETGESLTVMVDSASTSREVCRHIAHKQGLSDHLGFSLQVAVYDKFWSLGSGRDHVMDAVGQCEQLARERGENERHAPWRIYFRKEFFTPWHDSQEDSVSTQLIYCQVMHGVRSGEYTFEKEEELVQLLAQHCYVQHGASVGSEAIQELLHSCVPSKLYRTKPPEKWASLVTAALAKAQYAQKQAKALAVQEQVVDAARLQWPLLFSRLFEVTTLSGPRLPKTQLILAVNWKGIYFLDQKEKMLLELSFPEVMSLITNREAQGGQRLVVSTLHEEEYEFMSPSSVAIAELVAMFLEGLKERSVFAMALQDRKATDDATLLPFKKGDLLILTKKQGLLASEHWTLGQNDRTGKTGLVPTACLYAIPTVTKPSAQLLSLLAMSPEKRKLAAQEGRPAEPLPEEQPKDKPHTLEEFSYEFFRAPEKETVSRAMFPLARTRGHLWAHSPEPLRQPLLKCVHASAELRDLACQIFIDILAQYMGDYPSRQAWTSVELTDQIFSLALQDSALQDEVYCQILKQLTHNTKRYSEERGWQLLWLCTGLFPPGKALLPHAQKFVDTRRKKLLAPDCSRRIQRILRTGPRKQPPHPVEVEAMEQNISRICHKIYFPNDTSEMLEVGTYTRVRDVCQSVATRLQLASWEGCSLFIKIADKVISQQEGDFFFDSLRQVSDWVKKNKPQKEGAPVTLPYQVYFMRKLWLNVTPGKDMNADTILHYHQELPKYLRGFHKCSREDAVHLAGLIYKAQFDNDRSQLASIPKILRELVPENLTRLMSSEEWKKNILLAYDKHKDKTVGEAKVAFLKWICRWPTFGSAFFEVKQTSEPSYPDIILIAINRHGVLLIHPKTKEPLTTYPFTKISSWSSGSTYFHMALGSLARGSRLLCETSLGYKMDDLLTSYVQQLLSSVNKQRGSQAPALADP</sequence>
<dbReference type="GO" id="GO:0005856">
    <property type="term" value="C:cytoskeleton"/>
    <property type="evidence" value="ECO:0007669"/>
    <property type="project" value="UniProtKB-SubCell"/>
</dbReference>
<dbReference type="Pfam" id="PF00018">
    <property type="entry name" value="SH3_1"/>
    <property type="match status" value="1"/>
</dbReference>
<dbReference type="Gene3D" id="2.30.29.30">
    <property type="entry name" value="Pleckstrin-homology domain (PH domain)/Phosphotyrosine-binding domain (PTB)"/>
    <property type="match status" value="2"/>
</dbReference>
<dbReference type="PROSITE" id="PS50057">
    <property type="entry name" value="FERM_3"/>
    <property type="match status" value="2"/>
</dbReference>
<dbReference type="FunFam" id="1.20.80.10:FF:000012">
    <property type="entry name" value="Myosin VIIA"/>
    <property type="match status" value="1"/>
</dbReference>
<feature type="domain" description="MyTH4" evidence="19">
    <location>
        <begin position="1"/>
        <end position="52"/>
    </location>
</feature>
<dbReference type="Gene3D" id="1.20.80.10">
    <property type="match status" value="2"/>
</dbReference>
<comment type="subcellular location">
    <subcellularLocation>
        <location evidence="2">Cell projection</location>
    </subcellularLocation>
    <subcellularLocation>
        <location evidence="1">Cytoplasm</location>
        <location evidence="1">Cytoskeleton</location>
    </subcellularLocation>
</comment>
<feature type="domain" description="SH3" evidence="17">
    <location>
        <begin position="362"/>
        <end position="428"/>
    </location>
</feature>
<dbReference type="GO" id="GO:0005524">
    <property type="term" value="F:ATP binding"/>
    <property type="evidence" value="ECO:0007669"/>
    <property type="project" value="UniProtKB-KW"/>
</dbReference>
<dbReference type="SUPFAM" id="SSF50044">
    <property type="entry name" value="SH3-domain"/>
    <property type="match status" value="1"/>
</dbReference>
<evidence type="ECO:0000256" key="10">
    <source>
        <dbReference type="ARBA" id="ARBA00023175"/>
    </source>
</evidence>
<dbReference type="FunFam" id="1.20.80.10:FF:000013">
    <property type="entry name" value="Unconventional myosin-VIIa"/>
    <property type="match status" value="1"/>
</dbReference>
<proteinExistence type="inferred from homology"/>
<dbReference type="GO" id="GO:0003779">
    <property type="term" value="F:actin binding"/>
    <property type="evidence" value="ECO:0007669"/>
    <property type="project" value="UniProtKB-KW"/>
</dbReference>
<dbReference type="InterPro" id="IPR035963">
    <property type="entry name" value="FERM_2"/>
</dbReference>
<accession>A0A452TS51</accession>
<dbReference type="PROSITE" id="PS50002">
    <property type="entry name" value="SH3"/>
    <property type="match status" value="1"/>
</dbReference>
<keyword evidence="8" id="KW-0547">Nucleotide-binding</keyword>
<dbReference type="CDD" id="cd13198">
    <property type="entry name" value="FERM_C1_MyoVII"/>
    <property type="match status" value="1"/>
</dbReference>
<dbReference type="CDD" id="cd17093">
    <property type="entry name" value="FERM2_F1_Myosin-VII"/>
    <property type="match status" value="1"/>
</dbReference>
<dbReference type="GO" id="GO:0005903">
    <property type="term" value="C:brush border"/>
    <property type="evidence" value="ECO:0007669"/>
    <property type="project" value="UniProtKB-ARBA"/>
</dbReference>
<dbReference type="InterPro" id="IPR001452">
    <property type="entry name" value="SH3_domain"/>
</dbReference>
<evidence type="ECO:0000259" key="19">
    <source>
        <dbReference type="PROSITE" id="PS51016"/>
    </source>
</evidence>
<feature type="domain" description="FERM" evidence="18">
    <location>
        <begin position="661"/>
        <end position="964"/>
    </location>
</feature>
<evidence type="ECO:0000256" key="14">
    <source>
        <dbReference type="PROSITE-ProRule" id="PRU00192"/>
    </source>
</evidence>
<evidence type="ECO:0000256" key="7">
    <source>
        <dbReference type="ARBA" id="ARBA00022737"/>
    </source>
</evidence>
<dbReference type="InterPro" id="IPR011993">
    <property type="entry name" value="PH-like_dom_sf"/>
</dbReference>
<evidence type="ECO:0000256" key="9">
    <source>
        <dbReference type="ARBA" id="ARBA00022840"/>
    </source>
</evidence>
<keyword evidence="11" id="KW-0009">Actin-binding</keyword>
<dbReference type="InterPro" id="IPR051567">
    <property type="entry name" value="Unconventional_Myosin_ATPase"/>
</dbReference>
<dbReference type="SUPFAM" id="SSF50729">
    <property type="entry name" value="PH domain-like"/>
    <property type="match status" value="1"/>
</dbReference>
<dbReference type="CDD" id="cd17092">
    <property type="entry name" value="FERM1_F1_Myosin-VII"/>
    <property type="match status" value="1"/>
</dbReference>
<keyword evidence="4 14" id="KW-0728">SH3 domain</keyword>
<dbReference type="CDD" id="cd14473">
    <property type="entry name" value="FERM_B-lobe"/>
    <property type="match status" value="2"/>
</dbReference>
<evidence type="ECO:0000256" key="13">
    <source>
        <dbReference type="ARBA" id="ARBA00023273"/>
    </source>
</evidence>
<dbReference type="GO" id="GO:0042995">
    <property type="term" value="C:cell projection"/>
    <property type="evidence" value="ECO:0007669"/>
    <property type="project" value="UniProtKB-SubCell"/>
</dbReference>
<keyword evidence="5" id="KW-0963">Cytoplasm</keyword>